<dbReference type="SMART" id="SM00028">
    <property type="entry name" value="TPR"/>
    <property type="match status" value="7"/>
</dbReference>
<dbReference type="InterPro" id="IPR019734">
    <property type="entry name" value="TPR_rpt"/>
</dbReference>
<evidence type="ECO:0000256" key="1">
    <source>
        <dbReference type="PROSITE-ProRule" id="PRU00339"/>
    </source>
</evidence>
<dbReference type="Proteomes" id="UP000603904">
    <property type="component" value="Unassembled WGS sequence"/>
</dbReference>
<evidence type="ECO:0000313" key="5">
    <source>
        <dbReference type="Proteomes" id="UP000603904"/>
    </source>
</evidence>
<dbReference type="Gene3D" id="3.40.50.300">
    <property type="entry name" value="P-loop containing nucleotide triphosphate hydrolases"/>
    <property type="match status" value="1"/>
</dbReference>
<comment type="caution">
    <text evidence="4">The sequence shown here is derived from an EMBL/GenBank/DDBJ whole genome shotgun (WGS) entry which is preliminary data.</text>
</comment>
<keyword evidence="5" id="KW-1185">Reference proteome</keyword>
<proteinExistence type="predicted"/>
<dbReference type="PANTHER" id="PTHR47691">
    <property type="entry name" value="REGULATOR-RELATED"/>
    <property type="match status" value="1"/>
</dbReference>
<dbReference type="InterPro" id="IPR002182">
    <property type="entry name" value="NB-ARC"/>
</dbReference>
<sequence length="838" mass="92039">MVDSGAGKTEEPGELRQHARAEHGGTVNQAGRDIIIHNHIRQSDGAPMIPYQLPRDIHDFTGREDTLRKLHNLFATGNADSRAIVITAIAGKGGVGKTALAVRCGHLIRELFPDGQLYVNLHGMGTVRLDPADVLADFLSTLGIANGKIPRSTDMRERLYRTLVAERRLLVILDDAADEAQVRPLLPGSPSCGVIVTSRSRLAALEGAHIHVLDTLDPEESLALLAKIVGADRITAEPEAAAAITRLCGYLPLAVRIVGARLAAHDSGRLARLATRLGDGRRRIDELRIGDLEVRMSLSLSYQSLTSEQRRAFRLLALPAVPDFTGLAGALLLDSDISAAEAVIGRLVDASLLEVVGEDEADHTRFRFHDLVHVFARECLLRDEELGEQNAALDRLLAGYLAVARRGAAALRAEPRQHADHPADIDALLREDGVGAIIDTQPLGWFAAERPTLSALIEQAHETGRHEMAVALAIASVDFFDARSHWEDWERTHKLALTSAQLSGDVAAEAGLLRSTGSLYRHTRRFEAVSYLNRSLPLLRALGDRRGEAAALLDLGLISREQGRLSEAIRYYERCAAIYSELGDRHGEAIVLRSLGFVYRDLGRFREAAATHEQCLATFRSLGDRRWEAFALRGLGLVYRGLGLTAEGLRCFEEALQIFRGIGDRLNEAYLVYDLASLRTHEGREAEALDLFDRCLPILREHRDQRGEAYATMELGLAYARLGQPDDARACYEQCVAVLSELGDVRGEAWGLLYLADLCRSETRTAEALALYERCRPIFAEAGDAVGEARTLQGLGMTLAESRDYEQAHPVLATALARFQEMHMPEAERLRAYLATLA</sequence>
<feature type="repeat" description="TPR" evidence="1">
    <location>
        <begin position="549"/>
        <end position="582"/>
    </location>
</feature>
<evidence type="ECO:0000259" key="3">
    <source>
        <dbReference type="Pfam" id="PF00931"/>
    </source>
</evidence>
<dbReference type="Gene3D" id="1.25.40.10">
    <property type="entry name" value="Tetratricopeptide repeat domain"/>
    <property type="match status" value="2"/>
</dbReference>
<protein>
    <recommendedName>
        <fullName evidence="3">NB-ARC domain-containing protein</fullName>
    </recommendedName>
</protein>
<dbReference type="RefSeq" id="WP_204056940.1">
    <property type="nucleotide sequence ID" value="NZ_BAAAGP010000015.1"/>
</dbReference>
<dbReference type="Gene3D" id="1.10.8.430">
    <property type="entry name" value="Helical domain of apoptotic protease-activating factors"/>
    <property type="match status" value="1"/>
</dbReference>
<evidence type="ECO:0000256" key="2">
    <source>
        <dbReference type="SAM" id="MobiDB-lite"/>
    </source>
</evidence>
<dbReference type="Pfam" id="PF13424">
    <property type="entry name" value="TPR_12"/>
    <property type="match status" value="3"/>
</dbReference>
<name>A0ABQ4FXA7_9ACTN</name>
<reference evidence="4 5" key="1">
    <citation type="submission" date="2021-01" db="EMBL/GenBank/DDBJ databases">
        <title>Whole genome shotgun sequence of Microbispora corallina NBRC 16416.</title>
        <authorList>
            <person name="Komaki H."/>
            <person name="Tamura T."/>
        </authorList>
    </citation>
    <scope>NUCLEOTIDE SEQUENCE [LARGE SCALE GENOMIC DNA]</scope>
    <source>
        <strain evidence="4 5">NBRC 16416</strain>
    </source>
</reference>
<gene>
    <name evidence="4" type="ORF">Mco01_24050</name>
</gene>
<feature type="compositionally biased region" description="Basic and acidic residues" evidence="2">
    <location>
        <begin position="8"/>
        <end position="23"/>
    </location>
</feature>
<organism evidence="4 5">
    <name type="scientific">Microbispora corallina</name>
    <dbReference type="NCBI Taxonomy" id="83302"/>
    <lineage>
        <taxon>Bacteria</taxon>
        <taxon>Bacillati</taxon>
        <taxon>Actinomycetota</taxon>
        <taxon>Actinomycetes</taxon>
        <taxon>Streptosporangiales</taxon>
        <taxon>Streptosporangiaceae</taxon>
        <taxon>Microbispora</taxon>
    </lineage>
</organism>
<feature type="domain" description="NB-ARC" evidence="3">
    <location>
        <begin position="66"/>
        <end position="232"/>
    </location>
</feature>
<dbReference type="Pfam" id="PF00931">
    <property type="entry name" value="NB-ARC"/>
    <property type="match status" value="1"/>
</dbReference>
<dbReference type="InterPro" id="IPR027417">
    <property type="entry name" value="P-loop_NTPase"/>
</dbReference>
<dbReference type="InterPro" id="IPR011990">
    <property type="entry name" value="TPR-like_helical_dom_sf"/>
</dbReference>
<dbReference type="SUPFAM" id="SSF52540">
    <property type="entry name" value="P-loop containing nucleoside triphosphate hydrolases"/>
    <property type="match status" value="1"/>
</dbReference>
<dbReference type="InterPro" id="IPR042197">
    <property type="entry name" value="Apaf_helical"/>
</dbReference>
<dbReference type="PROSITE" id="PS50005">
    <property type="entry name" value="TPR"/>
    <property type="match status" value="1"/>
</dbReference>
<feature type="region of interest" description="Disordered" evidence="2">
    <location>
        <begin position="1"/>
        <end position="28"/>
    </location>
</feature>
<dbReference type="SUPFAM" id="SSF48452">
    <property type="entry name" value="TPR-like"/>
    <property type="match status" value="2"/>
</dbReference>
<dbReference type="EMBL" id="BOOC01000007">
    <property type="protein sequence ID" value="GIH39405.1"/>
    <property type="molecule type" value="Genomic_DNA"/>
</dbReference>
<evidence type="ECO:0000313" key="4">
    <source>
        <dbReference type="EMBL" id="GIH39405.1"/>
    </source>
</evidence>
<dbReference type="PANTHER" id="PTHR47691:SF3">
    <property type="entry name" value="HTH-TYPE TRANSCRIPTIONAL REGULATOR RV0890C-RELATED"/>
    <property type="match status" value="1"/>
</dbReference>
<keyword evidence="1" id="KW-0802">TPR repeat</keyword>
<accession>A0ABQ4FXA7</accession>
<dbReference type="PRINTS" id="PR00364">
    <property type="entry name" value="DISEASERSIST"/>
</dbReference>